<dbReference type="Proteomes" id="UP001595579">
    <property type="component" value="Unassembled WGS sequence"/>
</dbReference>
<dbReference type="PANTHER" id="PTHR43060">
    <property type="entry name" value="3-HYDROXYISOBUTYRATE DEHYDROGENASE-LIKE 1, MITOCHONDRIAL-RELATED"/>
    <property type="match status" value="1"/>
</dbReference>
<dbReference type="InterPro" id="IPR006115">
    <property type="entry name" value="6PGDH_NADP-bd"/>
</dbReference>
<keyword evidence="6" id="KW-1185">Reference proteome</keyword>
<dbReference type="InterPro" id="IPR008927">
    <property type="entry name" value="6-PGluconate_DH-like_C_sf"/>
</dbReference>
<sequence>MNKKRIGFIGTGLMGEPMALNLLAAGYDLQAWNRSPEKLDRIVAEGGVVCETPAAAATGVDVLICMLSDGPTCDAVLFGSGGENAVDALTPGATLIVMSSIPVETAIEQARRCEVRNVAYLDAPVSGGQKGAMDASLAIMVGGASEAFDQSQDVLSALGRPVHVGPAGTGQQTKLANQMIVASTIATVAEALLFAERGGADPAKVRDALAGGFADSPILRQHGQRMLEENYEPGGAAKYQLKDTRTALERAEALGLELPVARTADALFAAMVEHGDGDLDHSGLMRELRRLNTQS</sequence>
<accession>A0ABV7LU74</accession>
<dbReference type="InterPro" id="IPR029154">
    <property type="entry name" value="HIBADH-like_NADP-bd"/>
</dbReference>
<dbReference type="InterPro" id="IPR015815">
    <property type="entry name" value="HIBADH-related"/>
</dbReference>
<feature type="domain" description="3-hydroxyisobutyrate dehydrogenase-like NAD-binding" evidence="4">
    <location>
        <begin position="168"/>
        <end position="286"/>
    </location>
</feature>
<keyword evidence="2" id="KW-0520">NAD</keyword>
<dbReference type="InterPro" id="IPR013328">
    <property type="entry name" value="6PGD_dom2"/>
</dbReference>
<dbReference type="GO" id="GO:0016491">
    <property type="term" value="F:oxidoreductase activity"/>
    <property type="evidence" value="ECO:0007669"/>
    <property type="project" value="UniProtKB-KW"/>
</dbReference>
<dbReference type="PIRSF" id="PIRSF000103">
    <property type="entry name" value="HIBADH"/>
    <property type="match status" value="1"/>
</dbReference>
<feature type="domain" description="6-phosphogluconate dehydrogenase NADP-binding" evidence="3">
    <location>
        <begin position="5"/>
        <end position="163"/>
    </location>
</feature>
<comment type="caution">
    <text evidence="5">The sequence shown here is derived from an EMBL/GenBank/DDBJ whole genome shotgun (WGS) entry which is preliminary data.</text>
</comment>
<dbReference type="PANTHER" id="PTHR43060:SF15">
    <property type="entry name" value="3-HYDROXYISOBUTYRATE DEHYDROGENASE-LIKE 1, MITOCHONDRIAL-RELATED"/>
    <property type="match status" value="1"/>
</dbReference>
<dbReference type="SUPFAM" id="SSF48179">
    <property type="entry name" value="6-phosphogluconate dehydrogenase C-terminal domain-like"/>
    <property type="match status" value="1"/>
</dbReference>
<dbReference type="SUPFAM" id="SSF51735">
    <property type="entry name" value="NAD(P)-binding Rossmann-fold domains"/>
    <property type="match status" value="1"/>
</dbReference>
<organism evidence="5 6">
    <name type="scientific">Litchfieldella rifensis</name>
    <dbReference type="NCBI Taxonomy" id="762643"/>
    <lineage>
        <taxon>Bacteria</taxon>
        <taxon>Pseudomonadati</taxon>
        <taxon>Pseudomonadota</taxon>
        <taxon>Gammaproteobacteria</taxon>
        <taxon>Oceanospirillales</taxon>
        <taxon>Halomonadaceae</taxon>
        <taxon>Litchfieldella</taxon>
    </lineage>
</organism>
<name>A0ABV7LU74_9GAMM</name>
<dbReference type="InterPro" id="IPR036291">
    <property type="entry name" value="NAD(P)-bd_dom_sf"/>
</dbReference>
<dbReference type="EMBL" id="JBHRUG010000048">
    <property type="protein sequence ID" value="MFC3286082.1"/>
    <property type="molecule type" value="Genomic_DNA"/>
</dbReference>
<evidence type="ECO:0000313" key="6">
    <source>
        <dbReference type="Proteomes" id="UP001595579"/>
    </source>
</evidence>
<dbReference type="EC" id="1.1.-.-" evidence="5"/>
<protein>
    <submittedName>
        <fullName evidence="5">NAD(P)-dependent oxidoreductase</fullName>
        <ecNumber evidence="5">1.1.-.-</ecNumber>
    </submittedName>
</protein>
<dbReference type="Pfam" id="PF03446">
    <property type="entry name" value="NAD_binding_2"/>
    <property type="match status" value="1"/>
</dbReference>
<proteinExistence type="predicted"/>
<dbReference type="Gene3D" id="1.10.1040.10">
    <property type="entry name" value="N-(1-d-carboxylethyl)-l-norvaline Dehydrogenase, domain 2"/>
    <property type="match status" value="1"/>
</dbReference>
<evidence type="ECO:0000256" key="1">
    <source>
        <dbReference type="ARBA" id="ARBA00023002"/>
    </source>
</evidence>
<dbReference type="RefSeq" id="WP_386776848.1">
    <property type="nucleotide sequence ID" value="NZ_JBHRUG010000048.1"/>
</dbReference>
<evidence type="ECO:0000259" key="3">
    <source>
        <dbReference type="Pfam" id="PF03446"/>
    </source>
</evidence>
<evidence type="ECO:0000259" key="4">
    <source>
        <dbReference type="Pfam" id="PF14833"/>
    </source>
</evidence>
<dbReference type="Gene3D" id="3.40.50.720">
    <property type="entry name" value="NAD(P)-binding Rossmann-like Domain"/>
    <property type="match status" value="1"/>
</dbReference>
<gene>
    <name evidence="5" type="ORF">ACFOEV_20995</name>
</gene>
<evidence type="ECO:0000313" key="5">
    <source>
        <dbReference type="EMBL" id="MFC3286082.1"/>
    </source>
</evidence>
<evidence type="ECO:0000256" key="2">
    <source>
        <dbReference type="ARBA" id="ARBA00023027"/>
    </source>
</evidence>
<reference evidence="6" key="1">
    <citation type="journal article" date="2019" name="Int. J. Syst. Evol. Microbiol.">
        <title>The Global Catalogue of Microorganisms (GCM) 10K type strain sequencing project: providing services to taxonomists for standard genome sequencing and annotation.</title>
        <authorList>
            <consortium name="The Broad Institute Genomics Platform"/>
            <consortium name="The Broad Institute Genome Sequencing Center for Infectious Disease"/>
            <person name="Wu L."/>
            <person name="Ma J."/>
        </authorList>
    </citation>
    <scope>NUCLEOTIDE SEQUENCE [LARGE SCALE GENOMIC DNA]</scope>
    <source>
        <strain evidence="6">CECT 7698</strain>
    </source>
</reference>
<keyword evidence="1 5" id="KW-0560">Oxidoreductase</keyword>
<dbReference type="Pfam" id="PF14833">
    <property type="entry name" value="NAD_binding_11"/>
    <property type="match status" value="1"/>
</dbReference>